<sequence length="76" mass="8254">MSTEKQLFLATRLDELIRDLEADAPAPAQGPPGHPDGLLVTAQRHRAEVDTADAKHIDEIMSAHPEIAAAWSDRST</sequence>
<organism evidence="1">
    <name type="scientific">Nocardia globerula</name>
    <dbReference type="NCBI Taxonomy" id="1818"/>
    <lineage>
        <taxon>Bacteria</taxon>
        <taxon>Bacillati</taxon>
        <taxon>Actinomycetota</taxon>
        <taxon>Actinomycetes</taxon>
        <taxon>Mycobacteriales</taxon>
        <taxon>Nocardiaceae</taxon>
        <taxon>Nocardia</taxon>
    </lineage>
</organism>
<reference evidence="1" key="1">
    <citation type="submission" date="2019-07" db="EMBL/GenBank/DDBJ databases">
        <title>Genomic Encyclopedia of Type Strains, Phase IV (KMG-IV): sequencing the most valuable type-strain genomes for metagenomic binning, comparative biology and taxonomic classification.</title>
        <authorList>
            <person name="Goeker M."/>
        </authorList>
    </citation>
    <scope>NUCLEOTIDE SEQUENCE</scope>
    <source>
        <strain evidence="1">DSM 44596</strain>
    </source>
</reference>
<proteinExistence type="predicted"/>
<name>A0A652YY72_NOCGL</name>
<dbReference type="AlphaFoldDB" id="A0A652YY72"/>
<gene>
    <name evidence="1" type="ORF">FNL38_1011014</name>
</gene>
<evidence type="ECO:0000313" key="1">
    <source>
        <dbReference type="EMBL" id="TYQ08639.1"/>
    </source>
</evidence>
<protein>
    <submittedName>
        <fullName evidence="1">Uncharacterized protein</fullName>
    </submittedName>
</protein>
<comment type="caution">
    <text evidence="1">The sequence shown here is derived from an EMBL/GenBank/DDBJ whole genome shotgun (WGS) entry which is preliminary data.</text>
</comment>
<dbReference type="EMBL" id="VNIQ01000001">
    <property type="protein sequence ID" value="TYQ08639.1"/>
    <property type="molecule type" value="Genomic_DNA"/>
</dbReference>
<accession>A0A652YY72</accession>